<dbReference type="EMBL" id="CP002786">
    <property type="protein sequence ID" value="AEF39256.1"/>
    <property type="molecule type" value="Genomic_DNA"/>
</dbReference>
<dbReference type="PIRSF" id="PIRSF006648">
    <property type="entry name" value="DrrB"/>
    <property type="match status" value="1"/>
</dbReference>
<keyword evidence="6" id="KW-1003">Cell membrane</keyword>
<evidence type="ECO:0000256" key="6">
    <source>
        <dbReference type="RuleBase" id="RU361157"/>
    </source>
</evidence>
<dbReference type="InterPro" id="IPR000412">
    <property type="entry name" value="ABC_2_transport"/>
</dbReference>
<dbReference type="Pfam" id="PF01061">
    <property type="entry name" value="ABC2_membrane"/>
    <property type="match status" value="1"/>
</dbReference>
<dbReference type="PROSITE" id="PS51012">
    <property type="entry name" value="ABC_TM2"/>
    <property type="match status" value="1"/>
</dbReference>
<evidence type="ECO:0000313" key="8">
    <source>
        <dbReference type="EMBL" id="AEF39256.1"/>
    </source>
</evidence>
<feature type="transmembrane region" description="Helical" evidence="6">
    <location>
        <begin position="128"/>
        <end position="152"/>
    </location>
</feature>
<comment type="similarity">
    <text evidence="6">Belongs to the ABC-2 integral membrane protein family.</text>
</comment>
<dbReference type="PANTHER" id="PTHR43229">
    <property type="entry name" value="NODULATION PROTEIN J"/>
    <property type="match status" value="1"/>
</dbReference>
<dbReference type="GO" id="GO:0043190">
    <property type="term" value="C:ATP-binding cassette (ABC) transporter complex"/>
    <property type="evidence" value="ECO:0007669"/>
    <property type="project" value="InterPro"/>
</dbReference>
<dbReference type="KEGG" id="asd:AS9A_0804"/>
<sequence length="242" mass="25527">MVERNVRLSSRNIEALLTSVMLPILILVLFVYLFGGAIQTGTAEYVDYALPGVLLLCTGFVSALTATRVSEDLQEGIVDRFRSLDVGGAAILGGHVAGSMLRNAVSVTLLIAAALLIGFRPAATPFEWLAVIGLLALFVFAISWVAAVFGLLAKTPEGAAGFQFFVMFLPYPSSAFVPVETMPTWLHGFAENQPATPVIETVRGLLMGTPSGASAALAVAWCVGISVTAIVVAALLFRRRVG</sequence>
<dbReference type="eggNOG" id="COG0842">
    <property type="taxonomic scope" value="Bacteria"/>
</dbReference>
<protein>
    <recommendedName>
        <fullName evidence="6">Transport permease protein</fullName>
    </recommendedName>
</protein>
<dbReference type="STRING" id="443218.AS9A_0804"/>
<name>F6EM50_HOYSD</name>
<gene>
    <name evidence="8" type="ordered locus">AS9A_0804</name>
</gene>
<dbReference type="Proteomes" id="UP000009235">
    <property type="component" value="Chromosome"/>
</dbReference>
<evidence type="ECO:0000256" key="5">
    <source>
        <dbReference type="ARBA" id="ARBA00023251"/>
    </source>
</evidence>
<evidence type="ECO:0000256" key="3">
    <source>
        <dbReference type="ARBA" id="ARBA00022989"/>
    </source>
</evidence>
<keyword evidence="3 6" id="KW-1133">Transmembrane helix</keyword>
<dbReference type="HOGENOM" id="CLU_039483_2_0_11"/>
<feature type="transmembrane region" description="Helical" evidence="6">
    <location>
        <begin position="159"/>
        <end position="179"/>
    </location>
</feature>
<feature type="transmembrane region" description="Helical" evidence="6">
    <location>
        <begin position="12"/>
        <end position="33"/>
    </location>
</feature>
<dbReference type="OrthoDB" id="8988363at2"/>
<proteinExistence type="inferred from homology"/>
<dbReference type="GO" id="GO:0046677">
    <property type="term" value="P:response to antibiotic"/>
    <property type="evidence" value="ECO:0007669"/>
    <property type="project" value="UniProtKB-KW"/>
</dbReference>
<dbReference type="InterPro" id="IPR047817">
    <property type="entry name" value="ABC2_TM_bact-type"/>
</dbReference>
<feature type="domain" description="ABC transmembrane type-2" evidence="7">
    <location>
        <begin position="14"/>
        <end position="240"/>
    </location>
</feature>
<evidence type="ECO:0000256" key="4">
    <source>
        <dbReference type="ARBA" id="ARBA00023136"/>
    </source>
</evidence>
<dbReference type="AlphaFoldDB" id="F6EM50"/>
<dbReference type="InterPro" id="IPR013525">
    <property type="entry name" value="ABC2_TM"/>
</dbReference>
<keyword evidence="4 6" id="KW-0472">Membrane</keyword>
<feature type="transmembrane region" description="Helical" evidence="6">
    <location>
        <begin position="215"/>
        <end position="237"/>
    </location>
</feature>
<keyword evidence="5" id="KW-0046">Antibiotic resistance</keyword>
<keyword evidence="6" id="KW-0813">Transport</keyword>
<feature type="transmembrane region" description="Helical" evidence="6">
    <location>
        <begin position="45"/>
        <end position="66"/>
    </location>
</feature>
<feature type="transmembrane region" description="Helical" evidence="6">
    <location>
        <begin position="104"/>
        <end position="122"/>
    </location>
</feature>
<dbReference type="RefSeq" id="WP_013805605.1">
    <property type="nucleotide sequence ID" value="NC_015564.1"/>
</dbReference>
<accession>F6EM50</accession>
<reference evidence="8 9" key="1">
    <citation type="journal article" date="2011" name="J. Bacteriol.">
        <title>Complete genome sequence of Amycolicicoccus subflavus DQS3-9A1T, an actinomycete isolated from crude oil-polluted soil.</title>
        <authorList>
            <person name="Cai M."/>
            <person name="Chen W.M."/>
            <person name="Nie Y."/>
            <person name="Chi C.Q."/>
            <person name="Wang Y.N."/>
            <person name="Tang Y.Q."/>
            <person name="Li G.Y."/>
            <person name="Wu X.L."/>
        </authorList>
    </citation>
    <scope>NUCLEOTIDE SEQUENCE [LARGE SCALE GENOMIC DNA]</scope>
    <source>
        <strain evidence="9">DSM 45089 / DQS3-9A1</strain>
    </source>
</reference>
<evidence type="ECO:0000313" key="9">
    <source>
        <dbReference type="Proteomes" id="UP000009235"/>
    </source>
</evidence>
<dbReference type="PANTHER" id="PTHR43229:SF2">
    <property type="entry name" value="NODULATION PROTEIN J"/>
    <property type="match status" value="1"/>
</dbReference>
<keyword evidence="2 6" id="KW-0812">Transmembrane</keyword>
<evidence type="ECO:0000256" key="1">
    <source>
        <dbReference type="ARBA" id="ARBA00004141"/>
    </source>
</evidence>
<comment type="subcellular location">
    <subcellularLocation>
        <location evidence="6">Cell membrane</location>
        <topology evidence="6">Multi-pass membrane protein</topology>
    </subcellularLocation>
    <subcellularLocation>
        <location evidence="1">Membrane</location>
        <topology evidence="1">Multi-pass membrane protein</topology>
    </subcellularLocation>
</comment>
<evidence type="ECO:0000259" key="7">
    <source>
        <dbReference type="PROSITE" id="PS51012"/>
    </source>
</evidence>
<organism evidence="8 9">
    <name type="scientific">Hoyosella subflava (strain DSM 45089 / JCM 17490 / NBRC 109087 / DQS3-9A1)</name>
    <name type="common">Amycolicicoccus subflavus</name>
    <dbReference type="NCBI Taxonomy" id="443218"/>
    <lineage>
        <taxon>Bacteria</taxon>
        <taxon>Bacillati</taxon>
        <taxon>Actinomycetota</taxon>
        <taxon>Actinomycetes</taxon>
        <taxon>Mycobacteriales</taxon>
        <taxon>Hoyosellaceae</taxon>
        <taxon>Hoyosella</taxon>
    </lineage>
</organism>
<dbReference type="InterPro" id="IPR051784">
    <property type="entry name" value="Nod_factor_ABC_transporter"/>
</dbReference>
<dbReference type="GO" id="GO:0140359">
    <property type="term" value="F:ABC-type transporter activity"/>
    <property type="evidence" value="ECO:0007669"/>
    <property type="project" value="InterPro"/>
</dbReference>
<evidence type="ECO:0000256" key="2">
    <source>
        <dbReference type="ARBA" id="ARBA00022692"/>
    </source>
</evidence>
<keyword evidence="9" id="KW-1185">Reference proteome</keyword>